<evidence type="ECO:0000313" key="2">
    <source>
        <dbReference type="EMBL" id="PHU41078.1"/>
    </source>
</evidence>
<sequence>MELAKKRAEEDFKDGKLLPHEDKELRKTEGCPYCTPHEPDSSSGIGDTTIVVPIKYCSMCGRKMPGSQFEKQVIST</sequence>
<feature type="region of interest" description="Disordered" evidence="1">
    <location>
        <begin position="1"/>
        <end position="21"/>
    </location>
</feature>
<keyword evidence="3" id="KW-1185">Reference proteome</keyword>
<evidence type="ECO:0000313" key="3">
    <source>
        <dbReference type="Proteomes" id="UP000224317"/>
    </source>
</evidence>
<dbReference type="AlphaFoldDB" id="A0A2G3ECM0"/>
<evidence type="ECO:0000256" key="1">
    <source>
        <dbReference type="SAM" id="MobiDB-lite"/>
    </source>
</evidence>
<dbReference type="Proteomes" id="UP000224317">
    <property type="component" value="Unassembled WGS sequence"/>
</dbReference>
<dbReference type="EMBL" id="PDYH01000010">
    <property type="protein sequence ID" value="PHU41078.1"/>
    <property type="molecule type" value="Genomic_DNA"/>
</dbReference>
<reference evidence="2" key="1">
    <citation type="submission" date="2017-10" db="EMBL/GenBank/DDBJ databases">
        <title>Resolving the taxonomy of Roseburia spp., Eubacterium rectale and Agathobacter spp. through phylogenomic analysis.</title>
        <authorList>
            <person name="Sheridan P.O."/>
            <person name="Walker A.W."/>
            <person name="Duncan S.H."/>
            <person name="Scott K.P."/>
            <person name="Toole P.W.O."/>
            <person name="Luis P."/>
            <person name="Flint H.J."/>
        </authorList>
    </citation>
    <scope>NUCLEOTIDE SEQUENCE [LARGE SCALE GENOMIC DNA]</scope>
    <source>
        <strain evidence="2">JK10</strain>
    </source>
</reference>
<name>A0A2G3ECM0_9FIRM</name>
<dbReference type="RefSeq" id="WP_099412866.1">
    <property type="nucleotide sequence ID" value="NZ_PDYH01000010.1"/>
</dbReference>
<accession>A0A2G3ECM0</accession>
<comment type="caution">
    <text evidence="2">The sequence shown here is derived from an EMBL/GenBank/DDBJ whole genome shotgun (WGS) entry which is preliminary data.</text>
</comment>
<gene>
    <name evidence="2" type="ORF">CSX00_03795</name>
</gene>
<protein>
    <submittedName>
        <fullName evidence="2">Uncharacterized protein</fullName>
    </submittedName>
</protein>
<organism evidence="2 3">
    <name type="scientific">Pseudobutyrivibrio ruminis</name>
    <dbReference type="NCBI Taxonomy" id="46206"/>
    <lineage>
        <taxon>Bacteria</taxon>
        <taxon>Bacillati</taxon>
        <taxon>Bacillota</taxon>
        <taxon>Clostridia</taxon>
        <taxon>Lachnospirales</taxon>
        <taxon>Lachnospiraceae</taxon>
        <taxon>Pseudobutyrivibrio</taxon>
    </lineage>
</organism>
<proteinExistence type="predicted"/>